<organism evidence="7 8">
    <name type="scientific">Candidatus Methylomirabilis lanthanidiphila</name>
    <dbReference type="NCBI Taxonomy" id="2211376"/>
    <lineage>
        <taxon>Bacteria</taxon>
        <taxon>Candidatus Methylomirabilota</taxon>
        <taxon>Candidatus Methylomirabilia</taxon>
        <taxon>Candidatus Methylomirabilales</taxon>
        <taxon>Candidatus Methylomirabilaceae</taxon>
        <taxon>Candidatus Methylomirabilis</taxon>
    </lineage>
</organism>
<reference evidence="7 8" key="1">
    <citation type="submission" date="2019-07" db="EMBL/GenBank/DDBJ databases">
        <authorList>
            <person name="Cremers G."/>
        </authorList>
    </citation>
    <scope>NUCLEOTIDE SEQUENCE [LARGE SCALE GENOMIC DNA]</scope>
</reference>
<evidence type="ECO:0000256" key="3">
    <source>
        <dbReference type="ARBA" id="ARBA00022989"/>
    </source>
</evidence>
<dbReference type="GO" id="GO:0006874">
    <property type="term" value="P:intracellular calcium ion homeostasis"/>
    <property type="evidence" value="ECO:0007669"/>
    <property type="project" value="TreeGrafter"/>
</dbReference>
<evidence type="ECO:0000313" key="8">
    <source>
        <dbReference type="Proteomes" id="UP000334340"/>
    </source>
</evidence>
<feature type="domain" description="Sodium/calcium exchanger membrane region" evidence="6">
    <location>
        <begin position="32"/>
        <end position="169"/>
    </location>
</feature>
<dbReference type="InterPro" id="IPR044880">
    <property type="entry name" value="NCX_ion-bd_dom_sf"/>
</dbReference>
<keyword evidence="3 5" id="KW-1133">Transmembrane helix</keyword>
<dbReference type="Pfam" id="PF01699">
    <property type="entry name" value="Na_Ca_ex"/>
    <property type="match status" value="1"/>
</dbReference>
<accession>A0A564ZP78</accession>
<keyword evidence="8" id="KW-1185">Reference proteome</keyword>
<dbReference type="InterPro" id="IPR004837">
    <property type="entry name" value="NaCa_Exmemb"/>
</dbReference>
<dbReference type="Gene3D" id="1.20.1420.30">
    <property type="entry name" value="NCX, central ion-binding region"/>
    <property type="match status" value="1"/>
</dbReference>
<dbReference type="InterPro" id="IPR004481">
    <property type="entry name" value="K/Na/Ca-exchanger"/>
</dbReference>
<comment type="subcellular location">
    <subcellularLocation>
        <location evidence="1">Membrane</location>
        <topology evidence="1">Multi-pass membrane protein</topology>
    </subcellularLocation>
</comment>
<evidence type="ECO:0000313" key="7">
    <source>
        <dbReference type="EMBL" id="VUZ86462.1"/>
    </source>
</evidence>
<name>A0A564ZP78_9BACT</name>
<sequence>MVGPPSALRGGGFLFVRRQAVQSNAAAMNDYVVLTAGVVCAGIGGELFVRGAVGLAHWMRVSPGIIGATVAAFATSSPELSVAVNSAMAGKPNISLGDALGSNVVNVALILAVAVVIAGIRSPRGSVKRDFPVALLAPVITGVLLLDGVLSRFDGFVMMSMFLAWLVATIIEARKQRSAADEVLGAHRGWRTVLCSVVGLGCLITAGHLIVTGARGLGMVFGIDPFVIGATVV</sequence>
<protein>
    <submittedName>
        <fullName evidence="7">Sodium:calcium antiporter</fullName>
    </submittedName>
</protein>
<keyword evidence="4 5" id="KW-0472">Membrane</keyword>
<dbReference type="Proteomes" id="UP000334340">
    <property type="component" value="Unassembled WGS sequence"/>
</dbReference>
<gene>
    <name evidence="7" type="ORF">MELA_02865</name>
</gene>
<dbReference type="GO" id="GO:0005886">
    <property type="term" value="C:plasma membrane"/>
    <property type="evidence" value="ECO:0007669"/>
    <property type="project" value="TreeGrafter"/>
</dbReference>
<feature type="transmembrane region" description="Helical" evidence="5">
    <location>
        <begin position="156"/>
        <end position="173"/>
    </location>
</feature>
<evidence type="ECO:0000256" key="5">
    <source>
        <dbReference type="SAM" id="Phobius"/>
    </source>
</evidence>
<dbReference type="PANTHER" id="PTHR10846">
    <property type="entry name" value="SODIUM/POTASSIUM/CALCIUM EXCHANGER"/>
    <property type="match status" value="1"/>
</dbReference>
<dbReference type="GO" id="GO:0005262">
    <property type="term" value="F:calcium channel activity"/>
    <property type="evidence" value="ECO:0007669"/>
    <property type="project" value="TreeGrafter"/>
</dbReference>
<feature type="transmembrane region" description="Helical" evidence="5">
    <location>
        <begin position="132"/>
        <end position="150"/>
    </location>
</feature>
<proteinExistence type="predicted"/>
<keyword evidence="2 5" id="KW-0812">Transmembrane</keyword>
<dbReference type="PANTHER" id="PTHR10846:SF8">
    <property type="entry name" value="INNER MEMBRANE PROTEIN YRBG"/>
    <property type="match status" value="1"/>
</dbReference>
<feature type="transmembrane region" description="Helical" evidence="5">
    <location>
        <begin position="100"/>
        <end position="120"/>
    </location>
</feature>
<feature type="non-terminal residue" evidence="7">
    <location>
        <position position="233"/>
    </location>
</feature>
<evidence type="ECO:0000256" key="1">
    <source>
        <dbReference type="ARBA" id="ARBA00004141"/>
    </source>
</evidence>
<evidence type="ECO:0000259" key="6">
    <source>
        <dbReference type="Pfam" id="PF01699"/>
    </source>
</evidence>
<evidence type="ECO:0000256" key="2">
    <source>
        <dbReference type="ARBA" id="ARBA00022692"/>
    </source>
</evidence>
<feature type="transmembrane region" description="Helical" evidence="5">
    <location>
        <begin position="31"/>
        <end position="49"/>
    </location>
</feature>
<dbReference type="GO" id="GO:0008273">
    <property type="term" value="F:calcium, potassium:sodium antiporter activity"/>
    <property type="evidence" value="ECO:0007669"/>
    <property type="project" value="TreeGrafter"/>
</dbReference>
<evidence type="ECO:0000256" key="4">
    <source>
        <dbReference type="ARBA" id="ARBA00023136"/>
    </source>
</evidence>
<feature type="transmembrane region" description="Helical" evidence="5">
    <location>
        <begin position="193"/>
        <end position="211"/>
    </location>
</feature>
<feature type="transmembrane region" description="Helical" evidence="5">
    <location>
        <begin position="61"/>
        <end position="80"/>
    </location>
</feature>
<dbReference type="EMBL" id="CABIKM010000058">
    <property type="protein sequence ID" value="VUZ86462.1"/>
    <property type="molecule type" value="Genomic_DNA"/>
</dbReference>
<dbReference type="AlphaFoldDB" id="A0A564ZP78"/>